<dbReference type="Proteomes" id="UP000628669">
    <property type="component" value="Unassembled WGS sequence"/>
</dbReference>
<sequence>MKTKTLFLLLIALFETTYAQIGIGTPNPRGALDINKPTTNIHGLVLPTNSSTGNIANPQGGNVAIGTIIYDSTADCVKVYKSTGWSNCLCDSCDGTTVVPITSLDCTNGALAGTYTQGTTSNGTKVINYTGGSGQAYGAINVSSTGVTGLTATAPAGTFANGNGSITLQIEGTPNTSGTASFTINLGGKSCTFTINVGNNGPVVATLNCTNGALTGTYTQGTLVSNETKVINYTGGNGRPYGAISINSTGVTGLTATSPAGTLTNANGSITLTINGTPSNSGTANFTVNFGGQSCTFSITVQPKTARRITILSLTPDNWRSNLSSDSYTSVARSKLNNSSNFGPSGTVKIEGFNYRTVNVSNSSDQAFRDAIDNADIIWVGYITNRNFPQSKRNILAQKIAEKKKFFYLGADGHNSFFPFTSFAGYSFQSTPNNRRNAKTSASNVGPTSGIFGNIPTGSTIFLNRYIGAISHPSSASPFMNTEGGRTTGIINDNLIIIGDINWYINRDRPDGFTGGSSSCTENNNSRLFCNILEKAVEYVLTH</sequence>
<proteinExistence type="predicted"/>
<feature type="chain" id="PRO_5046384660" evidence="1">
    <location>
        <begin position="20"/>
        <end position="543"/>
    </location>
</feature>
<comment type="caution">
    <text evidence="2">The sequence shown here is derived from an EMBL/GenBank/DDBJ whole genome shotgun (WGS) entry which is preliminary data.</text>
</comment>
<evidence type="ECO:0000313" key="3">
    <source>
        <dbReference type="Proteomes" id="UP000628669"/>
    </source>
</evidence>
<feature type="signal peptide" evidence="1">
    <location>
        <begin position="1"/>
        <end position="19"/>
    </location>
</feature>
<dbReference type="RefSeq" id="WP_200247979.1">
    <property type="nucleotide sequence ID" value="NZ_JAENHK010000010.1"/>
</dbReference>
<gene>
    <name evidence="2" type="ORF">JHL15_17890</name>
</gene>
<keyword evidence="1" id="KW-0732">Signal</keyword>
<evidence type="ECO:0000313" key="2">
    <source>
        <dbReference type="EMBL" id="MBK1897642.1"/>
    </source>
</evidence>
<organism evidence="2 3">
    <name type="scientific">Chryseobacterium paridis</name>
    <dbReference type="NCBI Taxonomy" id="2800328"/>
    <lineage>
        <taxon>Bacteria</taxon>
        <taxon>Pseudomonadati</taxon>
        <taxon>Bacteroidota</taxon>
        <taxon>Flavobacteriia</taxon>
        <taxon>Flavobacteriales</taxon>
        <taxon>Weeksellaceae</taxon>
        <taxon>Chryseobacterium group</taxon>
        <taxon>Chryseobacterium</taxon>
    </lineage>
</organism>
<name>A0ABS1FYZ8_9FLAO</name>
<evidence type="ECO:0000256" key="1">
    <source>
        <dbReference type="SAM" id="SignalP"/>
    </source>
</evidence>
<reference evidence="3" key="1">
    <citation type="submission" date="2021-01" db="EMBL/GenBank/DDBJ databases">
        <title>Genome public.</title>
        <authorList>
            <person name="Liu C."/>
            <person name="Sun Q."/>
        </authorList>
    </citation>
    <scope>NUCLEOTIDE SEQUENCE [LARGE SCALE GENOMIC DNA]</scope>
    <source>
        <strain evidence="3">YIM B02567</strain>
    </source>
</reference>
<keyword evidence="3" id="KW-1185">Reference proteome</keyword>
<accession>A0ABS1FYZ8</accession>
<protein>
    <submittedName>
        <fullName evidence="2">Uncharacterized protein</fullName>
    </submittedName>
</protein>
<dbReference type="EMBL" id="JAENHK010000010">
    <property type="protein sequence ID" value="MBK1897642.1"/>
    <property type="molecule type" value="Genomic_DNA"/>
</dbReference>